<dbReference type="InterPro" id="IPR040676">
    <property type="entry name" value="DUF5641"/>
</dbReference>
<feature type="domain" description="DUF5641" evidence="1">
    <location>
        <begin position="88"/>
        <end position="159"/>
    </location>
</feature>
<dbReference type="Proteomes" id="UP000316759">
    <property type="component" value="Unassembled WGS sequence"/>
</dbReference>
<protein>
    <recommendedName>
        <fullName evidence="1">DUF5641 domain-containing protein</fullName>
    </recommendedName>
</protein>
<dbReference type="AlphaFoldDB" id="A0A504ZAV5"/>
<dbReference type="Pfam" id="PF18701">
    <property type="entry name" value="DUF5641"/>
    <property type="match status" value="1"/>
</dbReference>
<accession>A0A504ZAV5</accession>
<gene>
    <name evidence="2" type="ORF">FGIG_09319</name>
</gene>
<dbReference type="PANTHER" id="PTHR47331">
    <property type="entry name" value="PHD-TYPE DOMAIN-CONTAINING PROTEIN"/>
    <property type="match status" value="1"/>
</dbReference>
<dbReference type="OrthoDB" id="6092644at2759"/>
<comment type="caution">
    <text evidence="2">The sequence shown here is derived from an EMBL/GenBank/DDBJ whole genome shotgun (WGS) entry which is preliminary data.</text>
</comment>
<organism evidence="2 3">
    <name type="scientific">Fasciola gigantica</name>
    <name type="common">Giant liver fluke</name>
    <dbReference type="NCBI Taxonomy" id="46835"/>
    <lineage>
        <taxon>Eukaryota</taxon>
        <taxon>Metazoa</taxon>
        <taxon>Spiralia</taxon>
        <taxon>Lophotrochozoa</taxon>
        <taxon>Platyhelminthes</taxon>
        <taxon>Trematoda</taxon>
        <taxon>Digenea</taxon>
        <taxon>Plagiorchiida</taxon>
        <taxon>Echinostomata</taxon>
        <taxon>Echinostomatoidea</taxon>
        <taxon>Fasciolidae</taxon>
        <taxon>Fasciola</taxon>
    </lineage>
</organism>
<dbReference type="STRING" id="46835.A0A504ZAV5"/>
<keyword evidence="3" id="KW-1185">Reference proteome</keyword>
<evidence type="ECO:0000313" key="2">
    <source>
        <dbReference type="EMBL" id="TPP66360.1"/>
    </source>
</evidence>
<dbReference type="PANTHER" id="PTHR47331:SF1">
    <property type="entry name" value="GAG-LIKE PROTEIN"/>
    <property type="match status" value="1"/>
</dbReference>
<evidence type="ECO:0000313" key="3">
    <source>
        <dbReference type="Proteomes" id="UP000316759"/>
    </source>
</evidence>
<dbReference type="EMBL" id="SUNJ01001982">
    <property type="protein sequence ID" value="TPP66360.1"/>
    <property type="molecule type" value="Genomic_DNA"/>
</dbReference>
<sequence length="159" mass="17935">MGKTDPVCEENSLFHLSEADIFGRKIDYNNSRSRKELRNLPLVPVTSDAKDDYALTPRHIPSLRGNTGMNHDGNQGGLYTKRRPKVIHLAVALWRRWTENYVPPPRKRQNWIPNDRSLKVGGLVMAASDIGPSKQWPLGIVVESKPSDDGLVRLVSIRT</sequence>
<reference evidence="2 3" key="1">
    <citation type="submission" date="2019-04" db="EMBL/GenBank/DDBJ databases">
        <title>Annotation for the trematode Fasciola gigantica.</title>
        <authorList>
            <person name="Choi Y.-J."/>
        </authorList>
    </citation>
    <scope>NUCLEOTIDE SEQUENCE [LARGE SCALE GENOMIC DNA]</scope>
    <source>
        <strain evidence="2">Uganda_cow_1</strain>
    </source>
</reference>
<evidence type="ECO:0000259" key="1">
    <source>
        <dbReference type="Pfam" id="PF18701"/>
    </source>
</evidence>
<proteinExistence type="predicted"/>
<name>A0A504ZAV5_FASGI</name>